<reference evidence="1 3" key="1">
    <citation type="submission" date="2016-03" db="EMBL/GenBank/DDBJ databases">
        <title>Complete genome of Aminobacter aminovorans KCTC 2477.</title>
        <authorList>
            <person name="Kim K.M."/>
        </authorList>
    </citation>
    <scope>NUCLEOTIDE SEQUENCE [LARGE SCALE GENOMIC DNA]</scope>
    <source>
        <strain evidence="1 3">KCTC 2477</strain>
    </source>
</reference>
<proteinExistence type="predicted"/>
<evidence type="ECO:0000313" key="3">
    <source>
        <dbReference type="Proteomes" id="UP000075755"/>
    </source>
</evidence>
<dbReference type="EMBL" id="CP015005">
    <property type="protein sequence ID" value="AMS42243.1"/>
    <property type="molecule type" value="Genomic_DNA"/>
</dbReference>
<reference evidence="2 4" key="2">
    <citation type="submission" date="2020-08" db="EMBL/GenBank/DDBJ databases">
        <title>Genomic Encyclopedia of Type Strains, Phase IV (KMG-IV): sequencing the most valuable type-strain genomes for metagenomic binning, comparative biology and taxonomic classification.</title>
        <authorList>
            <person name="Goeker M."/>
        </authorList>
    </citation>
    <scope>NUCLEOTIDE SEQUENCE [LARGE SCALE GENOMIC DNA]</scope>
    <source>
        <strain evidence="2 4">DSM 10368</strain>
    </source>
</reference>
<evidence type="ECO:0000313" key="1">
    <source>
        <dbReference type="EMBL" id="AMS42243.1"/>
    </source>
</evidence>
<evidence type="ECO:0000313" key="4">
    <source>
        <dbReference type="Proteomes" id="UP000577697"/>
    </source>
</evidence>
<evidence type="ECO:0008006" key="5">
    <source>
        <dbReference type="Google" id="ProtNLM"/>
    </source>
</evidence>
<dbReference type="AlphaFoldDB" id="A0AAC8YPQ1"/>
<keyword evidence="4" id="KW-1185">Reference proteome</keyword>
<dbReference type="EMBL" id="JACICB010000032">
    <property type="protein sequence ID" value="MBB3709602.1"/>
    <property type="molecule type" value="Genomic_DNA"/>
</dbReference>
<name>A0AAC8YPQ1_AMIAI</name>
<organism evidence="1 3">
    <name type="scientific">Aminobacter aminovorans</name>
    <name type="common">Chelatobacter heintzii</name>
    <dbReference type="NCBI Taxonomy" id="83263"/>
    <lineage>
        <taxon>Bacteria</taxon>
        <taxon>Pseudomonadati</taxon>
        <taxon>Pseudomonadota</taxon>
        <taxon>Alphaproteobacteria</taxon>
        <taxon>Hyphomicrobiales</taxon>
        <taxon>Phyllobacteriaceae</taxon>
        <taxon>Aminobacter</taxon>
    </lineage>
</organism>
<evidence type="ECO:0000313" key="2">
    <source>
        <dbReference type="EMBL" id="MBB3709602.1"/>
    </source>
</evidence>
<dbReference type="Pfam" id="PF11185">
    <property type="entry name" value="DUF2971"/>
    <property type="match status" value="1"/>
</dbReference>
<dbReference type="Proteomes" id="UP000577697">
    <property type="component" value="Unassembled WGS sequence"/>
</dbReference>
<accession>A0AAC8YPQ1</accession>
<sequence length="327" mass="36217">MAIPDFHLSSEAQEAIKVIVKGTDGPRHDEFLASDSCAFAHYTSAETIKKVIEGRGVFMRNTRLMNDHSEVRHGFALVSEGLKSAGGKRYLDAWAEIDSDVVAAIPEYLSATAQSVIEQCYVLSVCEHREPQDGDGKLSMWRAYGNGDLRVAVIAKTTNAMMLADDGVFATPVLYGSQEAVEKELSFKGQTIFDNKAAFSDLPTGMKFQLALGFLINFAVSIKHPGFAEEQEWRYIYMSTFPTPTMESRRLAQVMDGTPQIVYRMPISVPIDGGYIPEGQFFKGVILGPCAEAQTISNGLRELLKSFGLVEPDIFVRMSSIPYRQRM</sequence>
<dbReference type="KEGG" id="aak:AA2016_3321"/>
<dbReference type="Proteomes" id="UP000075755">
    <property type="component" value="Chromosome"/>
</dbReference>
<protein>
    <recommendedName>
        <fullName evidence="5">DUF2971 domain-containing protein</fullName>
    </recommendedName>
</protein>
<dbReference type="InterPro" id="IPR021352">
    <property type="entry name" value="DUF2971"/>
</dbReference>
<dbReference type="RefSeq" id="WP_169808333.1">
    <property type="nucleotide sequence ID" value="NZ_CP015005.1"/>
</dbReference>
<gene>
    <name evidence="1" type="ORF">AA2016_3321</name>
    <name evidence="2" type="ORF">FHS67_005956</name>
</gene>